<dbReference type="InterPro" id="IPR020901">
    <property type="entry name" value="Prtase_inh_Kunz-CS"/>
</dbReference>
<dbReference type="CDD" id="cd00109">
    <property type="entry name" value="Kunitz-type"/>
    <property type="match status" value="1"/>
</dbReference>
<dbReference type="PRINTS" id="PR00759">
    <property type="entry name" value="BASICPTASE"/>
</dbReference>
<keyword evidence="4" id="KW-0732">Signal</keyword>
<comment type="caution">
    <text evidence="6">The sequence shown here is derived from an EMBL/GenBank/DDBJ whole genome shotgun (WGS) entry which is preliminary data.</text>
</comment>
<name>A0ABD3WPQ4_SINWO</name>
<evidence type="ECO:0000313" key="7">
    <source>
        <dbReference type="Proteomes" id="UP001634394"/>
    </source>
</evidence>
<keyword evidence="7" id="KW-1185">Reference proteome</keyword>
<dbReference type="SUPFAM" id="SSF57362">
    <property type="entry name" value="BPTI-like"/>
    <property type="match status" value="1"/>
</dbReference>
<dbReference type="SMART" id="SM00131">
    <property type="entry name" value="KU"/>
    <property type="match status" value="1"/>
</dbReference>
<organism evidence="6 7">
    <name type="scientific">Sinanodonta woodiana</name>
    <name type="common">Chinese pond mussel</name>
    <name type="synonym">Anodonta woodiana</name>
    <dbReference type="NCBI Taxonomy" id="1069815"/>
    <lineage>
        <taxon>Eukaryota</taxon>
        <taxon>Metazoa</taxon>
        <taxon>Spiralia</taxon>
        <taxon>Lophotrochozoa</taxon>
        <taxon>Mollusca</taxon>
        <taxon>Bivalvia</taxon>
        <taxon>Autobranchia</taxon>
        <taxon>Heteroconchia</taxon>
        <taxon>Palaeoheterodonta</taxon>
        <taxon>Unionida</taxon>
        <taxon>Unionoidea</taxon>
        <taxon>Unionidae</taxon>
        <taxon>Unioninae</taxon>
        <taxon>Sinanodonta</taxon>
    </lineage>
</organism>
<evidence type="ECO:0000256" key="2">
    <source>
        <dbReference type="ARBA" id="ARBA00022900"/>
    </source>
</evidence>
<evidence type="ECO:0000259" key="5">
    <source>
        <dbReference type="PROSITE" id="PS50279"/>
    </source>
</evidence>
<dbReference type="PROSITE" id="PS00280">
    <property type="entry name" value="BPTI_KUNITZ_1"/>
    <property type="match status" value="1"/>
</dbReference>
<evidence type="ECO:0000256" key="1">
    <source>
        <dbReference type="ARBA" id="ARBA00022690"/>
    </source>
</evidence>
<feature type="chain" id="PRO_5044761694" description="BPTI/Kunitz inhibitor domain-containing protein" evidence="4">
    <location>
        <begin position="19"/>
        <end position="96"/>
    </location>
</feature>
<feature type="signal peptide" evidence="4">
    <location>
        <begin position="1"/>
        <end position="18"/>
    </location>
</feature>
<keyword evidence="2" id="KW-0722">Serine protease inhibitor</keyword>
<dbReference type="InterPro" id="IPR036880">
    <property type="entry name" value="Kunitz_BPTI_sf"/>
</dbReference>
<accession>A0ABD3WPQ4</accession>
<evidence type="ECO:0000256" key="4">
    <source>
        <dbReference type="SAM" id="SignalP"/>
    </source>
</evidence>
<proteinExistence type="predicted"/>
<dbReference type="PROSITE" id="PS50279">
    <property type="entry name" value="BPTI_KUNITZ_2"/>
    <property type="match status" value="1"/>
</dbReference>
<dbReference type="AlphaFoldDB" id="A0ABD3WPQ4"/>
<reference evidence="6 7" key="1">
    <citation type="submission" date="2024-11" db="EMBL/GenBank/DDBJ databases">
        <title>Chromosome-level genome assembly of the freshwater bivalve Anodonta woodiana.</title>
        <authorList>
            <person name="Chen X."/>
        </authorList>
    </citation>
    <scope>NUCLEOTIDE SEQUENCE [LARGE SCALE GENOMIC DNA]</scope>
    <source>
        <strain evidence="6">MN2024</strain>
        <tissue evidence="6">Gills</tissue>
    </source>
</reference>
<gene>
    <name evidence="6" type="ORF">ACJMK2_038147</name>
</gene>
<dbReference type="PANTHER" id="PTHR10083">
    <property type="entry name" value="KUNITZ-TYPE PROTEASE INHIBITOR-RELATED"/>
    <property type="match status" value="1"/>
</dbReference>
<dbReference type="InterPro" id="IPR050098">
    <property type="entry name" value="TFPI/VKTCI-like"/>
</dbReference>
<keyword evidence="1" id="KW-0646">Protease inhibitor</keyword>
<dbReference type="Pfam" id="PF00014">
    <property type="entry name" value="Kunitz_BPTI"/>
    <property type="match status" value="1"/>
</dbReference>
<evidence type="ECO:0000256" key="3">
    <source>
        <dbReference type="ARBA" id="ARBA00023157"/>
    </source>
</evidence>
<keyword evidence="3" id="KW-1015">Disulfide bond</keyword>
<evidence type="ECO:0000313" key="6">
    <source>
        <dbReference type="EMBL" id="KAL3875223.1"/>
    </source>
</evidence>
<dbReference type="Gene3D" id="4.10.410.10">
    <property type="entry name" value="Pancreatic trypsin inhibitor Kunitz domain"/>
    <property type="match status" value="1"/>
</dbReference>
<dbReference type="Proteomes" id="UP001634394">
    <property type="component" value="Unassembled WGS sequence"/>
</dbReference>
<sequence>MYMIFIAICLRNIVHVHDLNLPVCEQPKEEGTCRGYFPRWFYNRGNDRCEQFIYGGCQGNDNNFNTKEACVTRCPSRASSNVILPVSGKWGYLFLF</sequence>
<dbReference type="InterPro" id="IPR002223">
    <property type="entry name" value="Kunitz_BPTI"/>
</dbReference>
<protein>
    <recommendedName>
        <fullName evidence="5">BPTI/Kunitz inhibitor domain-containing protein</fullName>
    </recommendedName>
</protein>
<dbReference type="PANTHER" id="PTHR10083:SF328">
    <property type="entry name" value="TISSUE FACTOR PATHWAY INHIBITOR"/>
    <property type="match status" value="1"/>
</dbReference>
<dbReference type="EMBL" id="JBJQND010000006">
    <property type="protein sequence ID" value="KAL3875223.1"/>
    <property type="molecule type" value="Genomic_DNA"/>
</dbReference>
<dbReference type="FunFam" id="4.10.410.10:FF:000021">
    <property type="entry name" value="Serine protease inhibitor, putative"/>
    <property type="match status" value="1"/>
</dbReference>
<feature type="domain" description="BPTI/Kunitz inhibitor" evidence="5">
    <location>
        <begin position="24"/>
        <end position="74"/>
    </location>
</feature>
<dbReference type="GO" id="GO:0004867">
    <property type="term" value="F:serine-type endopeptidase inhibitor activity"/>
    <property type="evidence" value="ECO:0007669"/>
    <property type="project" value="UniProtKB-KW"/>
</dbReference>